<dbReference type="OrthoDB" id="9784571at2"/>
<dbReference type="RefSeq" id="WP_143332348.1">
    <property type="nucleotide sequence ID" value="NZ_AP019697.1"/>
</dbReference>
<dbReference type="GO" id="GO:0052693">
    <property type="term" value="F:epoxyqueuosine reductase activity"/>
    <property type="evidence" value="ECO:0007669"/>
    <property type="project" value="TreeGrafter"/>
</dbReference>
<evidence type="ECO:0000256" key="2">
    <source>
        <dbReference type="ARBA" id="ARBA00023002"/>
    </source>
</evidence>
<dbReference type="GO" id="GO:0051539">
    <property type="term" value="F:4 iron, 4 sulfur cluster binding"/>
    <property type="evidence" value="ECO:0007669"/>
    <property type="project" value="UniProtKB-KW"/>
</dbReference>
<dbReference type="Pfam" id="PF08331">
    <property type="entry name" value="QueG_DUF1730"/>
    <property type="match status" value="1"/>
</dbReference>
<keyword evidence="1" id="KW-0411">Iron-sulfur</keyword>
<sequence>MNAKELLVKTAASLQLDACGAASVNFSEKLSERLTEAGTIPLAPADIKERIDTEALLPGSRSFFVILFPYRPSHKEEGNIALYARGLDYHKMIQSYLDRIIGVMRNAYLEARFRGLADTSPMVDRWLAYAAGLGFFGKNHCIINPKYGSFFTIGSILTTLELSPDSPLDLSCGECRECFYHCPGHVIREDSFDVWHCKSYLTQKKEALTEEEEKIIARTPLIFGCDECQLCCPFNKNAAVSPLPEIRENRLPFLTREKLESYSNRSFDKEMREYAFAWRGRKVLLRNLDLTEKDSGK</sequence>
<dbReference type="KEGG" id="dho:Dia5BBH33_05910"/>
<dbReference type="EMBL" id="AP019697">
    <property type="protein sequence ID" value="BBK24656.1"/>
    <property type="molecule type" value="Genomic_DNA"/>
</dbReference>
<dbReference type="PANTHER" id="PTHR30002:SF4">
    <property type="entry name" value="EPOXYQUEUOSINE REDUCTASE"/>
    <property type="match status" value="1"/>
</dbReference>
<reference evidence="5" key="1">
    <citation type="submission" date="2019-05" db="EMBL/GenBank/DDBJ databases">
        <title>Complete genome sequencing of Dialister sp. strain 5BBH33.</title>
        <authorList>
            <person name="Sakamoto M."/>
            <person name="Murakami T."/>
            <person name="Mori H."/>
        </authorList>
    </citation>
    <scope>NUCLEOTIDE SEQUENCE [LARGE SCALE GENOMIC DNA]</scope>
    <source>
        <strain evidence="5">5BBH33</strain>
    </source>
</reference>
<dbReference type="Pfam" id="PF13484">
    <property type="entry name" value="Fer4_16"/>
    <property type="match status" value="1"/>
</dbReference>
<dbReference type="InterPro" id="IPR004453">
    <property type="entry name" value="QueG"/>
</dbReference>
<evidence type="ECO:0000313" key="4">
    <source>
        <dbReference type="EMBL" id="BBK24656.1"/>
    </source>
</evidence>
<keyword evidence="5" id="KW-1185">Reference proteome</keyword>
<protein>
    <submittedName>
        <fullName evidence="4">Epoxyqueuosine reductase</fullName>
    </submittedName>
</protein>
<keyword evidence="1" id="KW-0479">Metal-binding</keyword>
<keyword evidence="1" id="KW-0408">Iron</keyword>
<gene>
    <name evidence="4" type="ORF">Dia5BBH33_05910</name>
</gene>
<accession>A0A8D5A5D5</accession>
<dbReference type="AlphaFoldDB" id="A0A8D5A5D5"/>
<dbReference type="Proteomes" id="UP000320585">
    <property type="component" value="Chromosome"/>
</dbReference>
<evidence type="ECO:0000313" key="5">
    <source>
        <dbReference type="Proteomes" id="UP000320585"/>
    </source>
</evidence>
<evidence type="ECO:0000256" key="1">
    <source>
        <dbReference type="ARBA" id="ARBA00022485"/>
    </source>
</evidence>
<proteinExistence type="predicted"/>
<dbReference type="GO" id="GO:0008616">
    <property type="term" value="P:tRNA queuosine(34) biosynthetic process"/>
    <property type="evidence" value="ECO:0007669"/>
    <property type="project" value="InterPro"/>
</dbReference>
<evidence type="ECO:0000259" key="3">
    <source>
        <dbReference type="Pfam" id="PF08331"/>
    </source>
</evidence>
<dbReference type="InterPro" id="IPR013542">
    <property type="entry name" value="QueG_DUF1730"/>
</dbReference>
<feature type="domain" description="DUF1730" evidence="3">
    <location>
        <begin position="50"/>
        <end position="119"/>
    </location>
</feature>
<dbReference type="SUPFAM" id="SSF46548">
    <property type="entry name" value="alpha-helical ferredoxin"/>
    <property type="match status" value="1"/>
</dbReference>
<name>A0A8D5A5D5_9FIRM</name>
<keyword evidence="1" id="KW-0004">4Fe-4S</keyword>
<dbReference type="PANTHER" id="PTHR30002">
    <property type="entry name" value="EPOXYQUEUOSINE REDUCTASE"/>
    <property type="match status" value="1"/>
</dbReference>
<dbReference type="GeneID" id="92715808"/>
<organism evidence="4 5">
    <name type="scientific">Dialister hominis</name>
    <dbReference type="NCBI Taxonomy" id="2582419"/>
    <lineage>
        <taxon>Bacteria</taxon>
        <taxon>Bacillati</taxon>
        <taxon>Bacillota</taxon>
        <taxon>Negativicutes</taxon>
        <taxon>Veillonellales</taxon>
        <taxon>Veillonellaceae</taxon>
        <taxon>Dialister</taxon>
    </lineage>
</organism>
<keyword evidence="2" id="KW-0560">Oxidoreductase</keyword>